<dbReference type="VEuPathDB" id="FungiDB:AeMF1_019663"/>
<proteinExistence type="predicted"/>
<comment type="caution">
    <text evidence="1">The sequence shown here is derived from an EMBL/GenBank/DDBJ whole genome shotgun (WGS) entry which is preliminary data.</text>
</comment>
<accession>A0A6G0WZY0</accession>
<dbReference type="AlphaFoldDB" id="A0A6G0WZY0"/>
<gene>
    <name evidence="1" type="ORF">Ae201684_009949</name>
</gene>
<dbReference type="EMBL" id="VJMJ01000126">
    <property type="protein sequence ID" value="KAF0733127.1"/>
    <property type="molecule type" value="Genomic_DNA"/>
</dbReference>
<name>A0A6G0WZY0_9STRA</name>
<protein>
    <submittedName>
        <fullName evidence="1">Uncharacterized protein</fullName>
    </submittedName>
</protein>
<evidence type="ECO:0000313" key="2">
    <source>
        <dbReference type="Proteomes" id="UP000481153"/>
    </source>
</evidence>
<organism evidence="1 2">
    <name type="scientific">Aphanomyces euteiches</name>
    <dbReference type="NCBI Taxonomy" id="100861"/>
    <lineage>
        <taxon>Eukaryota</taxon>
        <taxon>Sar</taxon>
        <taxon>Stramenopiles</taxon>
        <taxon>Oomycota</taxon>
        <taxon>Saprolegniomycetes</taxon>
        <taxon>Saprolegniales</taxon>
        <taxon>Verrucalvaceae</taxon>
        <taxon>Aphanomyces</taxon>
    </lineage>
</organism>
<reference evidence="1 2" key="1">
    <citation type="submission" date="2019-07" db="EMBL/GenBank/DDBJ databases">
        <title>Genomics analysis of Aphanomyces spp. identifies a new class of oomycete effector associated with host adaptation.</title>
        <authorList>
            <person name="Gaulin E."/>
        </authorList>
    </citation>
    <scope>NUCLEOTIDE SEQUENCE [LARGE SCALE GENOMIC DNA]</scope>
    <source>
        <strain evidence="1 2">ATCC 201684</strain>
    </source>
</reference>
<keyword evidence="2" id="KW-1185">Reference proteome</keyword>
<sequence length="282" mass="31495">MDEEERLDTGVGFKQQVETRPFDSAAGYVASAGYGSGGIDRQMDHGSPIRRDSVHVPHDFSKQRGPGLSGYLLAIDSSCVARYVKVRSRQSMERAYKTNSANVSLKCAALLASERSTMPIKQPSIMMCWQGQGEGYCDASCGHFWTEFETIRCAEDEAYQDCPRKGATGLRTLVWKEVQACEEIDPVRVYGNKTAWWNSSLSVEFLEFHFGSRPSMENEKIMLLWDDFACHFTPEIQDCAYRLNIVLEKIPPHLGVPAIRPFGSTLCADKWLQSAAEGPSNS</sequence>
<evidence type="ECO:0000313" key="1">
    <source>
        <dbReference type="EMBL" id="KAF0733127.1"/>
    </source>
</evidence>
<dbReference type="Proteomes" id="UP000481153">
    <property type="component" value="Unassembled WGS sequence"/>
</dbReference>